<evidence type="ECO:0000259" key="5">
    <source>
        <dbReference type="Pfam" id="PF09864"/>
    </source>
</evidence>
<dbReference type="AlphaFoldDB" id="A0A0C1Z6P0"/>
<dbReference type="SUPFAM" id="SSF141488">
    <property type="entry name" value="YdhA-like"/>
    <property type="match status" value="1"/>
</dbReference>
<dbReference type="Gene3D" id="2.40.128.200">
    <property type="match status" value="1"/>
</dbReference>
<dbReference type="RefSeq" id="WP_020195124.1">
    <property type="nucleotide sequence ID" value="NZ_BAOH01000012.1"/>
</dbReference>
<keyword evidence="1" id="KW-0732">Signal</keyword>
<evidence type="ECO:0000313" key="6">
    <source>
        <dbReference type="EMBL" id="KIF52670.1"/>
    </source>
</evidence>
<dbReference type="PROSITE" id="PS51257">
    <property type="entry name" value="PROKAR_LIPOPROTEIN"/>
    <property type="match status" value="1"/>
</dbReference>
<reference evidence="6 7" key="1">
    <citation type="submission" date="2014-07" db="EMBL/GenBank/DDBJ databases">
        <title>Unique and conserved regions in Vibrio harveyi and related species in comparison with the shrimp pathogen Vibrio harveyi CAIM 1792.</title>
        <authorList>
            <person name="Espinoza-Valles I."/>
            <person name="Vora G."/>
            <person name="Leekitcharoenphon P."/>
            <person name="Ussery D."/>
            <person name="Hoj L."/>
            <person name="Gomez-Gil B."/>
        </authorList>
    </citation>
    <scope>NUCLEOTIDE SEQUENCE [LARGE SCALE GENOMIC DNA]</scope>
    <source>
        <strain evidence="7">CAIM 1854 / LMG 25443</strain>
    </source>
</reference>
<accession>A0A0C1Z6P0</accession>
<organism evidence="6 7">
    <name type="scientific">Vibrio owensii CAIM 1854 = LMG 25443</name>
    <dbReference type="NCBI Taxonomy" id="1229493"/>
    <lineage>
        <taxon>Bacteria</taxon>
        <taxon>Pseudomonadati</taxon>
        <taxon>Pseudomonadota</taxon>
        <taxon>Gammaproteobacteria</taxon>
        <taxon>Vibrionales</taxon>
        <taxon>Vibrionaceae</taxon>
        <taxon>Vibrio</taxon>
    </lineage>
</organism>
<keyword evidence="4" id="KW-0449">Lipoprotein</keyword>
<keyword evidence="2" id="KW-0472">Membrane</keyword>
<evidence type="ECO:0000256" key="1">
    <source>
        <dbReference type="ARBA" id="ARBA00022729"/>
    </source>
</evidence>
<dbReference type="Proteomes" id="UP000031586">
    <property type="component" value="Unassembled WGS sequence"/>
</dbReference>
<dbReference type="Pfam" id="PF09864">
    <property type="entry name" value="MliC"/>
    <property type="match status" value="1"/>
</dbReference>
<dbReference type="PATRIC" id="fig|1229493.5.peg.1854"/>
<keyword evidence="3" id="KW-0564">Palmitate</keyword>
<feature type="domain" description="C-type lysozyme inhibitor" evidence="5">
    <location>
        <begin position="30"/>
        <end position="88"/>
    </location>
</feature>
<sequence length="102" mass="11082">MIAKQAKIALTLGGLLALGGCASTAPEYQYQCDDGHQFAASFDQEKAMITVDDEREIELKQVRSASGAKYMSDDQMLVLHTKGDEAILIVNEISQSACRVTK</sequence>
<dbReference type="InterPro" id="IPR018660">
    <property type="entry name" value="MliC"/>
</dbReference>
<evidence type="ECO:0000256" key="3">
    <source>
        <dbReference type="ARBA" id="ARBA00023139"/>
    </source>
</evidence>
<evidence type="ECO:0000256" key="2">
    <source>
        <dbReference type="ARBA" id="ARBA00023136"/>
    </source>
</evidence>
<gene>
    <name evidence="6" type="ORF">H735_13570</name>
</gene>
<comment type="caution">
    <text evidence="6">The sequence shown here is derived from an EMBL/GenBank/DDBJ whole genome shotgun (WGS) entry which is preliminary data.</text>
</comment>
<evidence type="ECO:0000256" key="4">
    <source>
        <dbReference type="ARBA" id="ARBA00023288"/>
    </source>
</evidence>
<protein>
    <submittedName>
        <fullName evidence="6">Membrane-bound lysozyme-inhibitor of c-type lysozyme family protein</fullName>
    </submittedName>
</protein>
<proteinExistence type="predicted"/>
<evidence type="ECO:0000313" key="7">
    <source>
        <dbReference type="Proteomes" id="UP000031586"/>
    </source>
</evidence>
<dbReference type="InterPro" id="IPR036328">
    <property type="entry name" value="MliC_sf"/>
</dbReference>
<dbReference type="EMBL" id="JPRD01000020">
    <property type="protein sequence ID" value="KIF52670.1"/>
    <property type="molecule type" value="Genomic_DNA"/>
</dbReference>
<name>A0A0C1Z6P0_9VIBR</name>